<dbReference type="VEuPathDB" id="FungiDB:PV06_11895"/>
<protein>
    <submittedName>
        <fullName evidence="1">Uncharacterized protein</fullName>
    </submittedName>
</protein>
<accession>A0A0D2CXF8</accession>
<dbReference type="AlphaFoldDB" id="A0A0D2CXF8"/>
<evidence type="ECO:0000313" key="2">
    <source>
        <dbReference type="Proteomes" id="UP000053342"/>
    </source>
</evidence>
<dbReference type="GeneID" id="27363969"/>
<feature type="non-terminal residue" evidence="1">
    <location>
        <position position="70"/>
    </location>
</feature>
<name>A0A0D2CXF8_9EURO</name>
<sequence>MVWFTNPPVTPVLFVWIRHTNIPGRITCNGTFERTTQIETVTTLYCARSSATGKRAQDVAAEDECALSLY</sequence>
<dbReference type="EMBL" id="KN847434">
    <property type="protein sequence ID" value="KIW35768.1"/>
    <property type="molecule type" value="Genomic_DNA"/>
</dbReference>
<organism evidence="1 2">
    <name type="scientific">Exophiala oligosperma</name>
    <dbReference type="NCBI Taxonomy" id="215243"/>
    <lineage>
        <taxon>Eukaryota</taxon>
        <taxon>Fungi</taxon>
        <taxon>Dikarya</taxon>
        <taxon>Ascomycota</taxon>
        <taxon>Pezizomycotina</taxon>
        <taxon>Eurotiomycetes</taxon>
        <taxon>Chaetothyriomycetidae</taxon>
        <taxon>Chaetothyriales</taxon>
        <taxon>Herpotrichiellaceae</taxon>
        <taxon>Exophiala</taxon>
    </lineage>
</organism>
<feature type="non-terminal residue" evidence="1">
    <location>
        <position position="1"/>
    </location>
</feature>
<gene>
    <name evidence="1" type="ORF">PV06_11895</name>
</gene>
<reference evidence="1 2" key="1">
    <citation type="submission" date="2015-01" db="EMBL/GenBank/DDBJ databases">
        <title>The Genome Sequence of Exophiala oligosperma CBS72588.</title>
        <authorList>
            <consortium name="The Broad Institute Genomics Platform"/>
            <person name="Cuomo C."/>
            <person name="de Hoog S."/>
            <person name="Gorbushina A."/>
            <person name="Stielow B."/>
            <person name="Teixiera M."/>
            <person name="Abouelleil A."/>
            <person name="Chapman S.B."/>
            <person name="Priest M."/>
            <person name="Young S.K."/>
            <person name="Wortman J."/>
            <person name="Nusbaum C."/>
            <person name="Birren B."/>
        </authorList>
    </citation>
    <scope>NUCLEOTIDE SEQUENCE [LARGE SCALE GENOMIC DNA]</scope>
    <source>
        <strain evidence="1 2">CBS 72588</strain>
    </source>
</reference>
<proteinExistence type="predicted"/>
<dbReference type="HOGENOM" id="CLU_2764714_0_0_1"/>
<dbReference type="RefSeq" id="XP_016255984.1">
    <property type="nucleotide sequence ID" value="XM_016413641.1"/>
</dbReference>
<evidence type="ECO:0000313" key="1">
    <source>
        <dbReference type="EMBL" id="KIW35768.1"/>
    </source>
</evidence>
<dbReference type="Proteomes" id="UP000053342">
    <property type="component" value="Unassembled WGS sequence"/>
</dbReference>
<keyword evidence="2" id="KW-1185">Reference proteome</keyword>